<feature type="coiled-coil region" evidence="1">
    <location>
        <begin position="931"/>
        <end position="1053"/>
    </location>
</feature>
<keyword evidence="4" id="KW-1185">Reference proteome</keyword>
<dbReference type="Proteomes" id="UP000198211">
    <property type="component" value="Unassembled WGS sequence"/>
</dbReference>
<sequence length="1251" mass="140620">DKTVEELRAELERVAEEHSASLFAKESEHRRICEEKLTEIEQLSAQLGETQTQKQQLTGDFSTIKTKIEDVLATLQIGQPEFETDDCQNSRLVELESYLEHIQKQFVSTAAPNQKHIQSETDSLQERIHKYEEENRLLVAKLEECESVLKSRASELEKYASRGLDGSSDTEKCGSSGEYASSVVSNGETAESCNGDAADFEHELEATKAQLHAVETEMAACKAENLRMIFEVAKTADGVSKLKQDHETLLETHQEKSSELDMVMAQLEALQSANQKLESDLKTKSDDLLHQLEASGMQNEDFHTVIANLNSAVTNAEQENSKIKRDLEDVKSENDVLEERISELHAVADSKTDLDESQEKDREVEELRSSLVQAKVNFLEQKQQLTALEKKLVEVSRSNGPTTCTVNSASLDAERREFEAALIEMIEMEKKLQVAYEAKQGLESTLQERMEAKSDLEDRLSVAEDKIAELEQQLEQKIALIATIEEQLRSVEEEREKLADEFAKTKSKLERSRGKLEEKAIEFEAFKTTTNMLKDERSRLFNEIALLKDKIANSEVQRAAMADSQELANEELEEQLNELADKIAEIETEKQDLRARLEETVYRSEEDIHQLRERLYMLEEEKSGIDDENLKLERTIEHLESKLNSLEEKKAELEAANESSSQQLGLLEERMEKATSEIATLSAEKNSLTELQQSQEKNISVLEDDKVKLEQTLEETTSKLRQELESVTSQVEAVQDQLVQSAAEKEEISAALSELQERAQADKLANEDVVAKFESQVSENQTLENKISVLKQMAEKALQSLQANRDELSEAESRVALLTEERDSVKALLHEKQSAYDELAAQREELQKQVEKLHNEMDNFHQKHSEETTAAEEIICGLKQTETALTDALESVKQDLAEAESCVMVLVEERDAARKDLTARDLKIEVMTSQQGELDLAAQKLENELNSLRSKSAAEAETSEEVIRDLKEAMTQAEDTARVLNDSSAQAEESLQAIQEKLTESELRVAELEKERDATRTSLSEKELTQETLSALHEDLQKKVATLETELTELHETSSTELAAANETITNLKVAEAEEAETLASLRQELAEAEACVMVLVEERDDAKKTLSKRDLTLEVLSSEHGELQLKSQSVNTELEALRNKSAADAQAAEETEKSLNEEVKRATESLESIRKELSESEAQVASLNAECDAVNKTLSELEAEHKSLNTEKDSLQESIETLESEMADLQSLHSDELASAEETIIPNGFFDYGV</sequence>
<feature type="coiled-coil region" evidence="1">
    <location>
        <begin position="33"/>
        <end position="60"/>
    </location>
</feature>
<comment type="caution">
    <text evidence="3">The sequence shown here is derived from an EMBL/GenBank/DDBJ whole genome shotgun (WGS) entry which is preliminary data.</text>
</comment>
<proteinExistence type="predicted"/>
<dbReference type="Gene3D" id="1.10.287.1490">
    <property type="match status" value="2"/>
</dbReference>
<feature type="coiled-coil region" evidence="1">
    <location>
        <begin position="197"/>
        <end position="224"/>
    </location>
</feature>
<reference evidence="4" key="1">
    <citation type="submission" date="2017-03" db="EMBL/GenBank/DDBJ databases">
        <title>Phytopthora megakarya and P. palmivora, two closely related causual agents of cacao black pod achieved similar genome size and gene model numbers by different mechanisms.</title>
        <authorList>
            <person name="Ali S."/>
            <person name="Shao J."/>
            <person name="Larry D.J."/>
            <person name="Kronmiller B."/>
            <person name="Shen D."/>
            <person name="Strem M.D."/>
            <person name="Melnick R.L."/>
            <person name="Guiltinan M.J."/>
            <person name="Tyler B.M."/>
            <person name="Meinhardt L.W."/>
            <person name="Bailey B.A."/>
        </authorList>
    </citation>
    <scope>NUCLEOTIDE SEQUENCE [LARGE SCALE GENOMIC DNA]</scope>
    <source>
        <strain evidence="4">zdho120</strain>
    </source>
</reference>
<dbReference type="PANTHER" id="PTHR43941">
    <property type="entry name" value="STRUCTURAL MAINTENANCE OF CHROMOSOMES PROTEIN 2"/>
    <property type="match status" value="1"/>
</dbReference>
<dbReference type="EMBL" id="NBNE01006731">
    <property type="protein sequence ID" value="OWZ01598.1"/>
    <property type="molecule type" value="Genomic_DNA"/>
</dbReference>
<feature type="coiled-coil region" evidence="1">
    <location>
        <begin position="562"/>
        <end position="863"/>
    </location>
</feature>
<evidence type="ECO:0000256" key="1">
    <source>
        <dbReference type="SAM" id="Coils"/>
    </source>
</evidence>
<feature type="coiled-coil region" evidence="1">
    <location>
        <begin position="260"/>
        <end position="519"/>
    </location>
</feature>
<evidence type="ECO:0000256" key="2">
    <source>
        <dbReference type="SAM" id="MobiDB-lite"/>
    </source>
</evidence>
<dbReference type="PANTHER" id="PTHR43941:SF1">
    <property type="entry name" value="STRUCTURAL MAINTENANCE OF CHROMOSOMES PROTEIN 2"/>
    <property type="match status" value="1"/>
</dbReference>
<gene>
    <name evidence="3" type="ORF">PHMEG_00026980</name>
</gene>
<feature type="region of interest" description="Disordered" evidence="2">
    <location>
        <begin position="160"/>
        <end position="186"/>
    </location>
</feature>
<keyword evidence="1" id="KW-0175">Coiled coil</keyword>
<name>A0A225V9P6_9STRA</name>
<evidence type="ECO:0000313" key="4">
    <source>
        <dbReference type="Proteomes" id="UP000198211"/>
    </source>
</evidence>
<protein>
    <submittedName>
        <fullName evidence="3">Uncharacterized protein</fullName>
    </submittedName>
</protein>
<feature type="non-terminal residue" evidence="3">
    <location>
        <position position="1"/>
    </location>
</feature>
<evidence type="ECO:0000313" key="3">
    <source>
        <dbReference type="EMBL" id="OWZ01598.1"/>
    </source>
</evidence>
<organism evidence="3 4">
    <name type="scientific">Phytophthora megakarya</name>
    <dbReference type="NCBI Taxonomy" id="4795"/>
    <lineage>
        <taxon>Eukaryota</taxon>
        <taxon>Sar</taxon>
        <taxon>Stramenopiles</taxon>
        <taxon>Oomycota</taxon>
        <taxon>Peronosporomycetes</taxon>
        <taxon>Peronosporales</taxon>
        <taxon>Peronosporaceae</taxon>
        <taxon>Phytophthora</taxon>
    </lineage>
</organism>
<dbReference type="OrthoDB" id="1926336at2759"/>
<accession>A0A225V9P6</accession>
<dbReference type="AlphaFoldDB" id="A0A225V9P6"/>
<feature type="coiled-coil region" evidence="1">
    <location>
        <begin position="114"/>
        <end position="148"/>
    </location>
</feature>
<feature type="coiled-coil region" evidence="1">
    <location>
        <begin position="1079"/>
        <end position="1229"/>
    </location>
</feature>